<evidence type="ECO:0000256" key="1">
    <source>
        <dbReference type="SAM" id="MobiDB-lite"/>
    </source>
</evidence>
<dbReference type="EMBL" id="JOJR01008935">
    <property type="protein sequence ID" value="RCN26244.1"/>
    <property type="molecule type" value="Genomic_DNA"/>
</dbReference>
<evidence type="ECO:0000313" key="2">
    <source>
        <dbReference type="EMBL" id="RCN26244.1"/>
    </source>
</evidence>
<gene>
    <name evidence="2" type="ORF">ANCCAN_28030</name>
</gene>
<evidence type="ECO:0000313" key="3">
    <source>
        <dbReference type="Proteomes" id="UP000252519"/>
    </source>
</evidence>
<protein>
    <submittedName>
        <fullName evidence="2">Uncharacterized protein</fullName>
    </submittedName>
</protein>
<feature type="region of interest" description="Disordered" evidence="1">
    <location>
        <begin position="38"/>
        <end position="78"/>
    </location>
</feature>
<proteinExistence type="predicted"/>
<accession>A0A368F2A7</accession>
<keyword evidence="3" id="KW-1185">Reference proteome</keyword>
<reference evidence="2 3" key="1">
    <citation type="submission" date="2014-10" db="EMBL/GenBank/DDBJ databases">
        <title>Draft genome of the hookworm Ancylostoma caninum.</title>
        <authorList>
            <person name="Mitreva M."/>
        </authorList>
    </citation>
    <scope>NUCLEOTIDE SEQUENCE [LARGE SCALE GENOMIC DNA]</scope>
    <source>
        <strain evidence="2 3">Baltimore</strain>
    </source>
</reference>
<dbReference type="Proteomes" id="UP000252519">
    <property type="component" value="Unassembled WGS sequence"/>
</dbReference>
<dbReference type="AlphaFoldDB" id="A0A368F2A7"/>
<sequence>MRCSQRVSVSAEPPSVRRCLHQTCPWNAVGLGMGTARVGRGRHRRGADSVVTTSPDRSVRTVVSPGRSVRRAPTVKTR</sequence>
<comment type="caution">
    <text evidence="2">The sequence shown here is derived from an EMBL/GenBank/DDBJ whole genome shotgun (WGS) entry which is preliminary data.</text>
</comment>
<organism evidence="2 3">
    <name type="scientific">Ancylostoma caninum</name>
    <name type="common">Dog hookworm</name>
    <dbReference type="NCBI Taxonomy" id="29170"/>
    <lineage>
        <taxon>Eukaryota</taxon>
        <taxon>Metazoa</taxon>
        <taxon>Ecdysozoa</taxon>
        <taxon>Nematoda</taxon>
        <taxon>Chromadorea</taxon>
        <taxon>Rhabditida</taxon>
        <taxon>Rhabditina</taxon>
        <taxon>Rhabditomorpha</taxon>
        <taxon>Strongyloidea</taxon>
        <taxon>Ancylostomatidae</taxon>
        <taxon>Ancylostomatinae</taxon>
        <taxon>Ancylostoma</taxon>
    </lineage>
</organism>
<name>A0A368F2A7_ANCCA</name>